<accession>A0ACC7LG14</accession>
<evidence type="ECO:0000313" key="1">
    <source>
        <dbReference type="EMBL" id="MFH6601900.1"/>
    </source>
</evidence>
<protein>
    <submittedName>
        <fullName evidence="1">Helix-turn-helix domain-containing protein</fullName>
    </submittedName>
</protein>
<reference evidence="1" key="1">
    <citation type="submission" date="2024-09" db="EMBL/GenBank/DDBJ databases">
        <authorList>
            <person name="Liu J."/>
        </authorList>
    </citation>
    <scope>NUCLEOTIDE SEQUENCE</scope>
    <source>
        <strain evidence="1">NBU2967</strain>
    </source>
</reference>
<dbReference type="EMBL" id="JBHFPV010000001">
    <property type="protein sequence ID" value="MFH6601900.1"/>
    <property type="molecule type" value="Genomic_DNA"/>
</dbReference>
<name>A0ACC7LG14_9FLAO</name>
<dbReference type="Proteomes" id="UP001595191">
    <property type="component" value="Unassembled WGS sequence"/>
</dbReference>
<evidence type="ECO:0000313" key="2">
    <source>
        <dbReference type="Proteomes" id="UP001595191"/>
    </source>
</evidence>
<comment type="caution">
    <text evidence="1">The sequence shown here is derived from an EMBL/GenBank/DDBJ whole genome shotgun (WGS) entry which is preliminary data.</text>
</comment>
<gene>
    <name evidence="1" type="ORF">ACEZ3G_00315</name>
</gene>
<proteinExistence type="predicted"/>
<sequence>MSWVIILFFCFTIIGVALSIRFLFKEKGDLFANVLLGVYTFLFAFELLNNCLRWSGIIYKPGFINLNFTHFPLWTVYGALVYIYVRRVVDKTGFRWTDALFLIPPAITIALLFPYYSLSDEGKIKALEDGNTYDYIHFPDYGIWVVISIMFFYATLTYFGFWQNKGVGFRENKWLRWFVGSYLGFVFMFALYIFLVRFGIMDPSYDYFIDIVIVFFIGMLAFFGFIQPEVFEGKSIKEAIPFVKYRKTGLSDGLSLEMKKKLLRIMEVQQPYLDNDLRLDDLALMIKLSRNQTSQIINEHFNLSFFDFINQYRIKDAKNLLLQNKEDNRTIGQIAYDVGFNNRASFYKAFKKFSDGNPSDYVKHTQAS</sequence>
<organism evidence="1 2">
    <name type="scientific">Meishania litoralis</name>
    <dbReference type="NCBI Taxonomy" id="3434685"/>
    <lineage>
        <taxon>Bacteria</taxon>
        <taxon>Pseudomonadati</taxon>
        <taxon>Bacteroidota</taxon>
        <taxon>Flavobacteriia</taxon>
        <taxon>Flavobacteriales</taxon>
        <taxon>Flavobacteriaceae</taxon>
        <taxon>Meishania</taxon>
    </lineage>
</organism>
<keyword evidence="2" id="KW-1185">Reference proteome</keyword>